<proteinExistence type="predicted"/>
<protein>
    <submittedName>
        <fullName evidence="2">Uncharacterized protein</fullName>
    </submittedName>
</protein>
<evidence type="ECO:0000313" key="2">
    <source>
        <dbReference type="EMBL" id="GAH01722.1"/>
    </source>
</evidence>
<comment type="caution">
    <text evidence="2">The sequence shown here is derived from an EMBL/GenBank/DDBJ whole genome shotgun (WGS) entry which is preliminary data.</text>
</comment>
<organism evidence="2">
    <name type="scientific">marine sediment metagenome</name>
    <dbReference type="NCBI Taxonomy" id="412755"/>
    <lineage>
        <taxon>unclassified sequences</taxon>
        <taxon>metagenomes</taxon>
        <taxon>ecological metagenomes</taxon>
    </lineage>
</organism>
<feature type="compositionally biased region" description="Basic and acidic residues" evidence="1">
    <location>
        <begin position="1"/>
        <end position="19"/>
    </location>
</feature>
<sequence>HRNRGDERKNDNHADDSHEGSSCVCMMRSSNNSEGNDMPLVSNLSRQLGRMPVAWK</sequence>
<feature type="non-terminal residue" evidence="2">
    <location>
        <position position="1"/>
    </location>
</feature>
<feature type="region of interest" description="Disordered" evidence="1">
    <location>
        <begin position="1"/>
        <end position="56"/>
    </location>
</feature>
<evidence type="ECO:0000256" key="1">
    <source>
        <dbReference type="SAM" id="MobiDB-lite"/>
    </source>
</evidence>
<name>X1C329_9ZZZZ</name>
<reference evidence="2" key="1">
    <citation type="journal article" date="2014" name="Front. Microbiol.">
        <title>High frequency of phylogenetically diverse reductive dehalogenase-homologous genes in deep subseafloor sedimentary metagenomes.</title>
        <authorList>
            <person name="Kawai M."/>
            <person name="Futagami T."/>
            <person name="Toyoda A."/>
            <person name="Takaki Y."/>
            <person name="Nishi S."/>
            <person name="Hori S."/>
            <person name="Arai W."/>
            <person name="Tsubouchi T."/>
            <person name="Morono Y."/>
            <person name="Uchiyama I."/>
            <person name="Ito T."/>
            <person name="Fujiyama A."/>
            <person name="Inagaki F."/>
            <person name="Takami H."/>
        </authorList>
    </citation>
    <scope>NUCLEOTIDE SEQUENCE</scope>
    <source>
        <strain evidence="2">Expedition CK06-06</strain>
    </source>
</reference>
<dbReference type="EMBL" id="BART01028152">
    <property type="protein sequence ID" value="GAH01722.1"/>
    <property type="molecule type" value="Genomic_DNA"/>
</dbReference>
<gene>
    <name evidence="2" type="ORF">S01H4_49716</name>
</gene>
<dbReference type="AlphaFoldDB" id="X1C329"/>
<accession>X1C329</accession>